<name>A0A917HMP2_9SPHI</name>
<evidence type="ECO:0000313" key="3">
    <source>
        <dbReference type="Proteomes" id="UP000660862"/>
    </source>
</evidence>
<reference evidence="2" key="2">
    <citation type="submission" date="2020-09" db="EMBL/GenBank/DDBJ databases">
        <authorList>
            <person name="Sun Q."/>
            <person name="Zhou Y."/>
        </authorList>
    </citation>
    <scope>NUCLEOTIDE SEQUENCE</scope>
    <source>
        <strain evidence="2">CGMCC 1.12195</strain>
    </source>
</reference>
<dbReference type="Gene3D" id="3.90.180.10">
    <property type="entry name" value="Medium-chain alcohol dehydrogenases, catalytic domain"/>
    <property type="match status" value="1"/>
</dbReference>
<dbReference type="InterPro" id="IPR013154">
    <property type="entry name" value="ADH-like_N"/>
</dbReference>
<dbReference type="PANTHER" id="PTHR45033:SF3">
    <property type="entry name" value="DEHYDROGENASE, PUTATIVE (AFU_ORTHOLOGUE AFUA_2G13270)-RELATED"/>
    <property type="match status" value="1"/>
</dbReference>
<organism evidence="2 3">
    <name type="scientific">Parapedobacter pyrenivorans</name>
    <dbReference type="NCBI Taxonomy" id="1305674"/>
    <lineage>
        <taxon>Bacteria</taxon>
        <taxon>Pseudomonadati</taxon>
        <taxon>Bacteroidota</taxon>
        <taxon>Sphingobacteriia</taxon>
        <taxon>Sphingobacteriales</taxon>
        <taxon>Sphingobacteriaceae</taxon>
        <taxon>Parapedobacter</taxon>
    </lineage>
</organism>
<comment type="caution">
    <text evidence="2">The sequence shown here is derived from an EMBL/GenBank/DDBJ whole genome shotgun (WGS) entry which is preliminary data.</text>
</comment>
<dbReference type="Pfam" id="PF00107">
    <property type="entry name" value="ADH_zinc_N"/>
    <property type="match status" value="1"/>
</dbReference>
<feature type="domain" description="Enoyl reductase (ER)" evidence="1">
    <location>
        <begin position="2"/>
        <end position="315"/>
    </location>
</feature>
<dbReference type="PANTHER" id="PTHR45033">
    <property type="match status" value="1"/>
</dbReference>
<dbReference type="Proteomes" id="UP000660862">
    <property type="component" value="Unassembled WGS sequence"/>
</dbReference>
<dbReference type="SUPFAM" id="SSF51735">
    <property type="entry name" value="NAD(P)-binding Rossmann-fold domains"/>
    <property type="match status" value="1"/>
</dbReference>
<accession>A0A917HMP2</accession>
<protein>
    <submittedName>
        <fullName evidence="2">Alcohol dehydrogenase</fullName>
    </submittedName>
</protein>
<dbReference type="InterPro" id="IPR011032">
    <property type="entry name" value="GroES-like_sf"/>
</dbReference>
<dbReference type="EMBL" id="BMER01000001">
    <property type="protein sequence ID" value="GGG83771.1"/>
    <property type="molecule type" value="Genomic_DNA"/>
</dbReference>
<dbReference type="InterPro" id="IPR052711">
    <property type="entry name" value="Zinc_ADH-like"/>
</dbReference>
<dbReference type="InterPro" id="IPR020843">
    <property type="entry name" value="ER"/>
</dbReference>
<dbReference type="InterPro" id="IPR013149">
    <property type="entry name" value="ADH-like_C"/>
</dbReference>
<dbReference type="GO" id="GO:0016491">
    <property type="term" value="F:oxidoreductase activity"/>
    <property type="evidence" value="ECO:0007669"/>
    <property type="project" value="InterPro"/>
</dbReference>
<keyword evidence="3" id="KW-1185">Reference proteome</keyword>
<dbReference type="InterPro" id="IPR036291">
    <property type="entry name" value="NAD(P)-bd_dom_sf"/>
</dbReference>
<dbReference type="Gene3D" id="3.40.50.720">
    <property type="entry name" value="NAD(P)-binding Rossmann-like Domain"/>
    <property type="match status" value="1"/>
</dbReference>
<dbReference type="SMART" id="SM00829">
    <property type="entry name" value="PKS_ER"/>
    <property type="match status" value="1"/>
</dbReference>
<sequence length="318" mass="33908">MSEVPIPALRPDEALVRVKAAAFNRRDWWIRQGKYGGLKFPIVLGSDGAGIAEQVGAHHHSSWIGREVIINPSLAWGESEAFQGQAFQILGLPQDGTFAEYVRVPVANLHEKPAHLSFEEAAALPLGGLTAYRALFSRAALKAGERVLVAGVGGGVATFALQWAAHAGAAVYVTSGTAAKIEKAVTIGAKDGALYTDDNWRQQLQEKAGGFDVIVDSALGEGFAQHLDLANPGGRIVFFGGTAGNIPALNARKIFWKQLSLLGTTMGSPADFADMLAFVNQHGIKPVIDSIYPLEDAERALRLMDNSAQFGKIVLRIA</sequence>
<gene>
    <name evidence="2" type="ORF">GCM10007415_16060</name>
</gene>
<evidence type="ECO:0000313" key="2">
    <source>
        <dbReference type="EMBL" id="GGG83771.1"/>
    </source>
</evidence>
<dbReference type="AlphaFoldDB" id="A0A917HMP2"/>
<dbReference type="Pfam" id="PF08240">
    <property type="entry name" value="ADH_N"/>
    <property type="match status" value="1"/>
</dbReference>
<dbReference type="SUPFAM" id="SSF50129">
    <property type="entry name" value="GroES-like"/>
    <property type="match status" value="1"/>
</dbReference>
<reference evidence="2" key="1">
    <citation type="journal article" date="2014" name="Int. J. Syst. Evol. Microbiol.">
        <title>Complete genome sequence of Corynebacterium casei LMG S-19264T (=DSM 44701T), isolated from a smear-ripened cheese.</title>
        <authorList>
            <consortium name="US DOE Joint Genome Institute (JGI-PGF)"/>
            <person name="Walter F."/>
            <person name="Albersmeier A."/>
            <person name="Kalinowski J."/>
            <person name="Ruckert C."/>
        </authorList>
    </citation>
    <scope>NUCLEOTIDE SEQUENCE</scope>
    <source>
        <strain evidence="2">CGMCC 1.12195</strain>
    </source>
</reference>
<proteinExistence type="predicted"/>
<evidence type="ECO:0000259" key="1">
    <source>
        <dbReference type="SMART" id="SM00829"/>
    </source>
</evidence>